<keyword evidence="5 13" id="KW-0436">Ligase</keyword>
<evidence type="ECO:0000256" key="7">
    <source>
        <dbReference type="ARBA" id="ARBA00022741"/>
    </source>
</evidence>
<dbReference type="GO" id="GO:0000287">
    <property type="term" value="F:magnesium ion binding"/>
    <property type="evidence" value="ECO:0007669"/>
    <property type="project" value="UniProtKB-UniRule"/>
</dbReference>
<dbReference type="GO" id="GO:0005829">
    <property type="term" value="C:cytosol"/>
    <property type="evidence" value="ECO:0007669"/>
    <property type="project" value="TreeGrafter"/>
</dbReference>
<dbReference type="InterPro" id="IPR045864">
    <property type="entry name" value="aa-tRNA-synth_II/BPL/LPL"/>
</dbReference>
<dbReference type="InterPro" id="IPR004365">
    <property type="entry name" value="NA-bd_OB_tRNA"/>
</dbReference>
<dbReference type="InterPro" id="IPR004364">
    <property type="entry name" value="Aa-tRNA-synt_II"/>
</dbReference>
<dbReference type="PIRSF" id="PIRSF039101">
    <property type="entry name" value="LysRS2"/>
    <property type="match status" value="1"/>
</dbReference>
<dbReference type="GO" id="GO:0005524">
    <property type="term" value="F:ATP binding"/>
    <property type="evidence" value="ECO:0007669"/>
    <property type="project" value="UniProtKB-UniRule"/>
</dbReference>
<name>A0A833FER4_9FIRM</name>
<feature type="binding site" evidence="13">
    <location>
        <position position="408"/>
    </location>
    <ligand>
        <name>Mg(2+)</name>
        <dbReference type="ChEBI" id="CHEBI:18420"/>
        <label>1</label>
    </ligand>
</feature>
<dbReference type="FunFam" id="2.40.50.140:FF:000024">
    <property type="entry name" value="Lysine--tRNA ligase"/>
    <property type="match status" value="1"/>
</dbReference>
<dbReference type="SUPFAM" id="SSF55681">
    <property type="entry name" value="Class II aaRS and biotin synthetases"/>
    <property type="match status" value="1"/>
</dbReference>
<dbReference type="InterPro" id="IPR006195">
    <property type="entry name" value="aa-tRNA-synth_II"/>
</dbReference>
<dbReference type="GO" id="GO:0006430">
    <property type="term" value="P:lysyl-tRNA aminoacylation"/>
    <property type="evidence" value="ECO:0007669"/>
    <property type="project" value="UniProtKB-UniRule"/>
</dbReference>
<evidence type="ECO:0000256" key="10">
    <source>
        <dbReference type="ARBA" id="ARBA00022917"/>
    </source>
</evidence>
<comment type="subcellular location">
    <subcellularLocation>
        <location evidence="1 13">Cytoplasm</location>
    </subcellularLocation>
</comment>
<dbReference type="CDD" id="cd00775">
    <property type="entry name" value="LysRS_core"/>
    <property type="match status" value="1"/>
</dbReference>
<dbReference type="PANTHER" id="PTHR42918:SF15">
    <property type="entry name" value="LYSINE--TRNA LIGASE, CHLOROPLASTIC_MITOCHONDRIAL"/>
    <property type="match status" value="1"/>
</dbReference>
<keyword evidence="10 13" id="KW-0648">Protein biosynthesis</keyword>
<protein>
    <recommendedName>
        <fullName evidence="13">Lysine--tRNA ligase</fullName>
        <ecNumber evidence="13">6.1.1.6</ecNumber>
    </recommendedName>
    <alternativeName>
        <fullName evidence="13">Lysyl-tRNA synthetase</fullName>
        <shortName evidence="13">LysRS</shortName>
    </alternativeName>
</protein>
<dbReference type="InterPro" id="IPR034762">
    <property type="entry name" value="Lys-tRNA-ligase_II_bac/euk"/>
</dbReference>
<dbReference type="GO" id="GO:0004824">
    <property type="term" value="F:lysine-tRNA ligase activity"/>
    <property type="evidence" value="ECO:0007669"/>
    <property type="project" value="UniProtKB-UniRule"/>
</dbReference>
<comment type="cofactor">
    <cofactor evidence="13 14">
        <name>Mg(2+)</name>
        <dbReference type="ChEBI" id="CHEBI:18420"/>
    </cofactor>
    <text evidence="13 14">Binds 3 Mg(2+) ions per subunit.</text>
</comment>
<dbReference type="GeneID" id="83055275"/>
<dbReference type="PRINTS" id="PR00982">
    <property type="entry name" value="TRNASYNTHLYS"/>
</dbReference>
<evidence type="ECO:0000256" key="1">
    <source>
        <dbReference type="ARBA" id="ARBA00004496"/>
    </source>
</evidence>
<dbReference type="NCBIfam" id="TIGR00499">
    <property type="entry name" value="lysS_bact"/>
    <property type="match status" value="1"/>
</dbReference>
<comment type="catalytic activity">
    <reaction evidence="12 13 14">
        <text>tRNA(Lys) + L-lysine + ATP = L-lysyl-tRNA(Lys) + AMP + diphosphate</text>
        <dbReference type="Rhea" id="RHEA:20792"/>
        <dbReference type="Rhea" id="RHEA-COMP:9696"/>
        <dbReference type="Rhea" id="RHEA-COMP:9697"/>
        <dbReference type="ChEBI" id="CHEBI:30616"/>
        <dbReference type="ChEBI" id="CHEBI:32551"/>
        <dbReference type="ChEBI" id="CHEBI:33019"/>
        <dbReference type="ChEBI" id="CHEBI:78442"/>
        <dbReference type="ChEBI" id="CHEBI:78529"/>
        <dbReference type="ChEBI" id="CHEBI:456215"/>
        <dbReference type="EC" id="6.1.1.6"/>
    </reaction>
</comment>
<evidence type="ECO:0000256" key="5">
    <source>
        <dbReference type="ARBA" id="ARBA00022598"/>
    </source>
</evidence>
<comment type="similarity">
    <text evidence="2 13">Belongs to the class-II aminoacyl-tRNA synthetase family.</text>
</comment>
<evidence type="ECO:0000256" key="8">
    <source>
        <dbReference type="ARBA" id="ARBA00022840"/>
    </source>
</evidence>
<dbReference type="NCBIfam" id="NF001756">
    <property type="entry name" value="PRK00484.1"/>
    <property type="match status" value="1"/>
</dbReference>
<dbReference type="InterPro" id="IPR018149">
    <property type="entry name" value="Lys-tRNA-synth_II_C"/>
</dbReference>
<feature type="domain" description="Aminoacyl-transfer RNA synthetases class-II family profile" evidence="15">
    <location>
        <begin position="181"/>
        <end position="496"/>
    </location>
</feature>
<evidence type="ECO:0000256" key="2">
    <source>
        <dbReference type="ARBA" id="ARBA00008226"/>
    </source>
</evidence>
<accession>A0A833FER4</accession>
<dbReference type="Pfam" id="PF01336">
    <property type="entry name" value="tRNA_anti-codon"/>
    <property type="match status" value="1"/>
</dbReference>
<dbReference type="HAMAP" id="MF_00252">
    <property type="entry name" value="Lys_tRNA_synth_class2"/>
    <property type="match status" value="1"/>
</dbReference>
<evidence type="ECO:0000313" key="17">
    <source>
        <dbReference type="Proteomes" id="UP000434554"/>
    </source>
</evidence>
<dbReference type="AlphaFoldDB" id="A0A833FER4"/>
<evidence type="ECO:0000256" key="6">
    <source>
        <dbReference type="ARBA" id="ARBA00022723"/>
    </source>
</evidence>
<evidence type="ECO:0000256" key="9">
    <source>
        <dbReference type="ARBA" id="ARBA00022842"/>
    </source>
</evidence>
<organism evidence="16 17">
    <name type="scientific">Veillonella seminalis</name>
    <dbReference type="NCBI Taxonomy" id="1502943"/>
    <lineage>
        <taxon>Bacteria</taxon>
        <taxon>Bacillati</taxon>
        <taxon>Bacillota</taxon>
        <taxon>Negativicutes</taxon>
        <taxon>Veillonellales</taxon>
        <taxon>Veillonellaceae</taxon>
        <taxon>Veillonella</taxon>
    </lineage>
</organism>
<dbReference type="CDD" id="cd04322">
    <property type="entry name" value="LysRS_N"/>
    <property type="match status" value="1"/>
</dbReference>
<keyword evidence="11 13" id="KW-0030">Aminoacyl-tRNA synthetase</keyword>
<feature type="binding site" evidence="13">
    <location>
        <position position="415"/>
    </location>
    <ligand>
        <name>Mg(2+)</name>
        <dbReference type="ChEBI" id="CHEBI:18420"/>
        <label>1</label>
    </ligand>
</feature>
<keyword evidence="6 13" id="KW-0479">Metal-binding</keyword>
<keyword evidence="7 13" id="KW-0547">Nucleotide-binding</keyword>
<dbReference type="FunFam" id="3.30.930.10:FF:000001">
    <property type="entry name" value="Lysine--tRNA ligase"/>
    <property type="match status" value="1"/>
</dbReference>
<dbReference type="InterPro" id="IPR002313">
    <property type="entry name" value="Lys-tRNA-ligase_II"/>
</dbReference>
<sequence length="514" mass="59096">MSEEKATTVQEQQQELNDQMLIRREKLAQYEADGVYPFGQRFVVQQHAATIKDNFRDFEDQPVTVAGRLMTIRSHGKTAFANIRDLTGDIQIYLRKDILGEDDYKHVKMLDMGDIVGIEGHVFRTHMGEITIKVNKLTLLSKSLRPLPEKWHGLKDTELRYRQRYVDLIVNPEVRDTFIKRTQIVAKMRQYMNAHQFMEVETPMLHAIPGGAAARPFITHHNALDIDIYMRISPELHLKRLIVGGLERVFEINRSFRNEGIDNRHNPEFTMMESYQAYGNFEDAIMLTENIVAYCAQEVLGTTKINYQGTEIDLTPPWNRITMQEGIKKYTGEDFDAVETIEEARAIADRLNVEYTERDGIGKIINLCFEDYVEENLIEPTIVYGHPLEISPLAKQNREKPLTTERFEAFVYGRELANGYSELNDPIDQRQRFEKQLQERAAGDDEAHRMDEDFVTALEYGLPPTAGLGIGIDRLVMFLTDSASIRDVLLFPLMKPETDAKAAGAEEAERADKE</sequence>
<dbReference type="PANTHER" id="PTHR42918">
    <property type="entry name" value="LYSYL-TRNA SYNTHETASE"/>
    <property type="match status" value="1"/>
</dbReference>
<dbReference type="Gene3D" id="2.40.50.140">
    <property type="entry name" value="Nucleic acid-binding proteins"/>
    <property type="match status" value="1"/>
</dbReference>
<evidence type="ECO:0000256" key="14">
    <source>
        <dbReference type="RuleBase" id="RU000336"/>
    </source>
</evidence>
<dbReference type="SUPFAM" id="SSF50249">
    <property type="entry name" value="Nucleic acid-binding proteins"/>
    <property type="match status" value="1"/>
</dbReference>
<keyword evidence="8 13" id="KW-0067">ATP-binding</keyword>
<dbReference type="GO" id="GO:0140096">
    <property type="term" value="F:catalytic activity, acting on a protein"/>
    <property type="evidence" value="ECO:0007669"/>
    <property type="project" value="UniProtKB-ARBA"/>
</dbReference>
<keyword evidence="4 13" id="KW-0963">Cytoplasm</keyword>
<dbReference type="RefSeq" id="WP_127007956.1">
    <property type="nucleotide sequence ID" value="NZ_RQUZ01000007.1"/>
</dbReference>
<evidence type="ECO:0000256" key="13">
    <source>
        <dbReference type="HAMAP-Rule" id="MF_00252"/>
    </source>
</evidence>
<dbReference type="EC" id="6.1.1.6" evidence="13"/>
<evidence type="ECO:0000256" key="11">
    <source>
        <dbReference type="ARBA" id="ARBA00023146"/>
    </source>
</evidence>
<evidence type="ECO:0000256" key="4">
    <source>
        <dbReference type="ARBA" id="ARBA00022490"/>
    </source>
</evidence>
<dbReference type="GO" id="GO:0000049">
    <property type="term" value="F:tRNA binding"/>
    <property type="evidence" value="ECO:0007669"/>
    <property type="project" value="TreeGrafter"/>
</dbReference>
<dbReference type="Pfam" id="PF00152">
    <property type="entry name" value="tRNA-synt_2"/>
    <property type="match status" value="1"/>
</dbReference>
<comment type="subunit">
    <text evidence="3 13">Homodimer.</text>
</comment>
<keyword evidence="9 13" id="KW-0460">Magnesium</keyword>
<gene>
    <name evidence="13 16" type="primary">lysS</name>
    <name evidence="16" type="ORF">F8R14_08550</name>
</gene>
<dbReference type="GO" id="GO:0016740">
    <property type="term" value="F:transferase activity"/>
    <property type="evidence" value="ECO:0007669"/>
    <property type="project" value="UniProtKB-ARBA"/>
</dbReference>
<dbReference type="InterPro" id="IPR044136">
    <property type="entry name" value="Lys-tRNA-ligase_II_N"/>
</dbReference>
<reference evidence="16 17" key="1">
    <citation type="submission" date="2019-09" db="EMBL/GenBank/DDBJ databases">
        <title>Draft genome sequence of 3 type strains from the CCUG.</title>
        <authorList>
            <person name="Pineiro-Iglesias B."/>
            <person name="Tunovic T."/>
            <person name="Unosson C."/>
            <person name="Inganas E."/>
            <person name="Ohlen M."/>
            <person name="Cardew S."/>
            <person name="Jensie-Markopoulos S."/>
            <person name="Salva-Serra F."/>
            <person name="Jaen-Luchoro D."/>
            <person name="Karlsson R."/>
            <person name="Svensson-Stadler L."/>
            <person name="Chun J."/>
            <person name="Moore E."/>
        </authorList>
    </citation>
    <scope>NUCLEOTIDE SEQUENCE [LARGE SCALE GENOMIC DNA]</scope>
    <source>
        <strain evidence="16 17">CCUG 65427</strain>
    </source>
</reference>
<dbReference type="EMBL" id="WBKH01000009">
    <property type="protein sequence ID" value="KAB1477340.1"/>
    <property type="molecule type" value="Genomic_DNA"/>
</dbReference>
<comment type="caution">
    <text evidence="16">The sequence shown here is derived from an EMBL/GenBank/DDBJ whole genome shotgun (WGS) entry which is preliminary data.</text>
</comment>
<evidence type="ECO:0000256" key="12">
    <source>
        <dbReference type="ARBA" id="ARBA00048573"/>
    </source>
</evidence>
<feature type="binding site" evidence="13">
    <location>
        <position position="415"/>
    </location>
    <ligand>
        <name>Mg(2+)</name>
        <dbReference type="ChEBI" id="CHEBI:18420"/>
        <label>2</label>
    </ligand>
</feature>
<dbReference type="Gene3D" id="3.30.930.10">
    <property type="entry name" value="Bira Bifunctional Protein, Domain 2"/>
    <property type="match status" value="1"/>
</dbReference>
<dbReference type="InterPro" id="IPR012340">
    <property type="entry name" value="NA-bd_OB-fold"/>
</dbReference>
<proteinExistence type="inferred from homology"/>
<evidence type="ECO:0000313" key="16">
    <source>
        <dbReference type="EMBL" id="KAB1477340.1"/>
    </source>
</evidence>
<evidence type="ECO:0000259" key="15">
    <source>
        <dbReference type="PROSITE" id="PS50862"/>
    </source>
</evidence>
<evidence type="ECO:0000256" key="3">
    <source>
        <dbReference type="ARBA" id="ARBA00011738"/>
    </source>
</evidence>
<dbReference type="PROSITE" id="PS50862">
    <property type="entry name" value="AA_TRNA_LIGASE_II"/>
    <property type="match status" value="1"/>
</dbReference>
<dbReference type="Proteomes" id="UP000434554">
    <property type="component" value="Unassembled WGS sequence"/>
</dbReference>